<dbReference type="OrthoDB" id="14196at2"/>
<keyword evidence="8 10" id="KW-0413">Isomerase</keyword>
<dbReference type="InterPro" id="IPR000297">
    <property type="entry name" value="PPIase_PpiC"/>
</dbReference>
<dbReference type="InterPro" id="IPR046357">
    <property type="entry name" value="PPIase_dom_sf"/>
</dbReference>
<dbReference type="PROSITE" id="PS01096">
    <property type="entry name" value="PPIC_PPIASE_1"/>
    <property type="match status" value="1"/>
</dbReference>
<proteinExistence type="inferred from homology"/>
<evidence type="ECO:0000256" key="5">
    <source>
        <dbReference type="ARBA" id="ARBA00023110"/>
    </source>
</evidence>
<evidence type="ECO:0000256" key="4">
    <source>
        <dbReference type="ARBA" id="ARBA00018370"/>
    </source>
</evidence>
<dbReference type="AlphaFoldDB" id="A0A2U2CCI3"/>
<evidence type="ECO:0000313" key="11">
    <source>
        <dbReference type="Proteomes" id="UP000244940"/>
    </source>
</evidence>
<dbReference type="InterPro" id="IPR027304">
    <property type="entry name" value="Trigger_fact/SurA_dom_sf"/>
</dbReference>
<evidence type="ECO:0000256" key="7">
    <source>
        <dbReference type="ARBA" id="ARBA00031484"/>
    </source>
</evidence>
<dbReference type="PANTHER" id="PTHR47245">
    <property type="entry name" value="PEPTIDYLPROLYL ISOMERASE"/>
    <property type="match status" value="1"/>
</dbReference>
<dbReference type="Gene3D" id="3.10.50.40">
    <property type="match status" value="1"/>
</dbReference>
<dbReference type="InterPro" id="IPR023058">
    <property type="entry name" value="PPIase_PpiC_CS"/>
</dbReference>
<dbReference type="SUPFAM" id="SSF54534">
    <property type="entry name" value="FKBP-like"/>
    <property type="match status" value="1"/>
</dbReference>
<gene>
    <name evidence="10" type="ORF">C4N9_07325</name>
</gene>
<dbReference type="GO" id="GO:0003755">
    <property type="term" value="F:peptidyl-prolyl cis-trans isomerase activity"/>
    <property type="evidence" value="ECO:0007669"/>
    <property type="project" value="UniProtKB-KW"/>
</dbReference>
<comment type="similarity">
    <text evidence="2">Belongs to the PpiC/parvulin rotamase family.</text>
</comment>
<feature type="domain" description="PpiC" evidence="9">
    <location>
        <begin position="152"/>
        <end position="241"/>
    </location>
</feature>
<keyword evidence="5 8" id="KW-0697">Rotamase</keyword>
<name>A0A2U2CCI3_9RHOB</name>
<accession>A0A2U2CCI3</accession>
<dbReference type="SUPFAM" id="SSF109998">
    <property type="entry name" value="Triger factor/SurA peptide-binding domain-like"/>
    <property type="match status" value="1"/>
</dbReference>
<dbReference type="PANTHER" id="PTHR47245:SF2">
    <property type="entry name" value="PEPTIDYL-PROLYL CIS-TRANS ISOMERASE HP_0175-RELATED"/>
    <property type="match status" value="1"/>
</dbReference>
<evidence type="ECO:0000256" key="6">
    <source>
        <dbReference type="ARBA" id="ARBA00030642"/>
    </source>
</evidence>
<reference evidence="10 11" key="1">
    <citation type="submission" date="2018-05" db="EMBL/GenBank/DDBJ databases">
        <title>Pararhodobacter marina sp. nov., isolated from deep-sea water of the Indian Ocean.</title>
        <authorList>
            <person name="Lai Q.Sr."/>
            <person name="Liu X."/>
            <person name="Shao Z."/>
        </authorList>
    </citation>
    <scope>NUCLEOTIDE SEQUENCE [LARGE SCALE GENOMIC DNA]</scope>
    <source>
        <strain evidence="10 11">CIC4N-9</strain>
    </source>
</reference>
<evidence type="ECO:0000259" key="9">
    <source>
        <dbReference type="PROSITE" id="PS50198"/>
    </source>
</evidence>
<dbReference type="PROSITE" id="PS50198">
    <property type="entry name" value="PPIC_PPIASE_2"/>
    <property type="match status" value="1"/>
</dbReference>
<comment type="catalytic activity">
    <reaction evidence="1">
        <text>[protein]-peptidylproline (omega=180) = [protein]-peptidylproline (omega=0)</text>
        <dbReference type="Rhea" id="RHEA:16237"/>
        <dbReference type="Rhea" id="RHEA-COMP:10747"/>
        <dbReference type="Rhea" id="RHEA-COMP:10748"/>
        <dbReference type="ChEBI" id="CHEBI:83833"/>
        <dbReference type="ChEBI" id="CHEBI:83834"/>
        <dbReference type="EC" id="5.2.1.8"/>
    </reaction>
</comment>
<organism evidence="10 11">
    <name type="scientific">Pararhodobacter marinus</name>
    <dbReference type="NCBI Taxonomy" id="2184063"/>
    <lineage>
        <taxon>Bacteria</taxon>
        <taxon>Pseudomonadati</taxon>
        <taxon>Pseudomonadota</taxon>
        <taxon>Alphaproteobacteria</taxon>
        <taxon>Rhodobacterales</taxon>
        <taxon>Paracoccaceae</taxon>
        <taxon>Pararhodobacter</taxon>
    </lineage>
</organism>
<dbReference type="InterPro" id="IPR050245">
    <property type="entry name" value="PrsA_foldase"/>
</dbReference>
<dbReference type="Pfam" id="PF00639">
    <property type="entry name" value="Rotamase"/>
    <property type="match status" value="1"/>
</dbReference>
<keyword evidence="11" id="KW-1185">Reference proteome</keyword>
<dbReference type="EMBL" id="QEYD01000004">
    <property type="protein sequence ID" value="PWE29551.1"/>
    <property type="molecule type" value="Genomic_DNA"/>
</dbReference>
<sequence length="299" mass="32716">MLVSITATRRDAIQELCMFKNARFATATAIFTAFALPVAAQDASTVLARVGETEITLGHAIALRAQLPEQFAQVPDETLFPAIVEQLVEQELVSQANADTLSSRQRVLLENETRNFIAAAVLQDIATEAVTEESLNAAYETFAAEYAEGEPVTEYHAAHILVRTEEERDQVVAALDEGQEFGAVAAEFSIDGSAQQGGDLGWFAPGMMIPDFQAAVEALEPGQVSEPVQTRFGWHVIKLFETRTAEVPAQEEVQMELSQEIQREATRVYIEGLRENTEVEMDIEGVDPSALSNVSLLDE</sequence>
<protein>
    <recommendedName>
        <fullName evidence="4">Parvulin-like PPIase</fullName>
        <ecNumber evidence="3">5.2.1.8</ecNumber>
    </recommendedName>
    <alternativeName>
        <fullName evidence="6">Peptidyl-prolyl cis-trans isomerase plp</fullName>
    </alternativeName>
    <alternativeName>
        <fullName evidence="7">Rotamase plp</fullName>
    </alternativeName>
</protein>
<dbReference type="Proteomes" id="UP000244940">
    <property type="component" value="Unassembled WGS sequence"/>
</dbReference>
<evidence type="ECO:0000256" key="2">
    <source>
        <dbReference type="ARBA" id="ARBA00007656"/>
    </source>
</evidence>
<evidence type="ECO:0000256" key="3">
    <source>
        <dbReference type="ARBA" id="ARBA00013194"/>
    </source>
</evidence>
<comment type="caution">
    <text evidence="10">The sequence shown here is derived from an EMBL/GenBank/DDBJ whole genome shotgun (WGS) entry which is preliminary data.</text>
</comment>
<evidence type="ECO:0000313" key="10">
    <source>
        <dbReference type="EMBL" id="PWE29551.1"/>
    </source>
</evidence>
<dbReference type="EC" id="5.2.1.8" evidence="3"/>
<evidence type="ECO:0000256" key="1">
    <source>
        <dbReference type="ARBA" id="ARBA00000971"/>
    </source>
</evidence>
<evidence type="ECO:0000256" key="8">
    <source>
        <dbReference type="PROSITE-ProRule" id="PRU00278"/>
    </source>
</evidence>